<comment type="caution">
    <text evidence="2">The sequence shown here is derived from an EMBL/GenBank/DDBJ whole genome shotgun (WGS) entry which is preliminary data.</text>
</comment>
<feature type="compositionally biased region" description="Polar residues" evidence="1">
    <location>
        <begin position="632"/>
        <end position="645"/>
    </location>
</feature>
<evidence type="ECO:0000313" key="2">
    <source>
        <dbReference type="EMBL" id="PPJ64618.1"/>
    </source>
</evidence>
<reference evidence="2 3" key="1">
    <citation type="submission" date="2018-02" db="EMBL/GenBank/DDBJ databases">
        <title>Discovery of a pederin family compound in a non-symbiotic bloom-forming cyanobacterium.</title>
        <authorList>
            <person name="Kust A."/>
            <person name="Mares J."/>
            <person name="Jokela J."/>
            <person name="Urajova P."/>
            <person name="Hajek J."/>
            <person name="Saurav K."/>
            <person name="Voracova K."/>
            <person name="Fewer D.P."/>
            <person name="Haapaniemi E."/>
            <person name="Permi P."/>
            <person name="Rehakova K."/>
            <person name="Sivonen K."/>
            <person name="Hrouzek P."/>
        </authorList>
    </citation>
    <scope>NUCLEOTIDE SEQUENCE [LARGE SCALE GENOMIC DNA]</scope>
    <source>
        <strain evidence="2 3">CHARLIE-1</strain>
    </source>
</reference>
<feature type="region of interest" description="Disordered" evidence="1">
    <location>
        <begin position="629"/>
        <end position="662"/>
    </location>
</feature>
<protein>
    <submittedName>
        <fullName evidence="2">Uncharacterized protein</fullName>
    </submittedName>
</protein>
<keyword evidence="3" id="KW-1185">Reference proteome</keyword>
<dbReference type="AlphaFoldDB" id="A0A2S6CXX0"/>
<accession>A0A2S6CXX0</accession>
<name>A0A2S6CXX0_9CYAN</name>
<dbReference type="RefSeq" id="WP_104386681.1">
    <property type="nucleotide sequence ID" value="NZ_PGEM01000025.1"/>
</dbReference>
<gene>
    <name evidence="2" type="ORF">CUN59_04365</name>
</gene>
<organism evidence="2 3">
    <name type="scientific">Cuspidothrix issatschenkoi CHARLIE-1</name>
    <dbReference type="NCBI Taxonomy" id="2052836"/>
    <lineage>
        <taxon>Bacteria</taxon>
        <taxon>Bacillati</taxon>
        <taxon>Cyanobacteriota</taxon>
        <taxon>Cyanophyceae</taxon>
        <taxon>Nostocales</taxon>
        <taxon>Aphanizomenonaceae</taxon>
        <taxon>Cuspidothrix</taxon>
    </lineage>
</organism>
<evidence type="ECO:0000313" key="3">
    <source>
        <dbReference type="Proteomes" id="UP000239589"/>
    </source>
</evidence>
<dbReference type="OrthoDB" id="436463at2"/>
<proteinExistence type="predicted"/>
<feature type="region of interest" description="Disordered" evidence="1">
    <location>
        <begin position="767"/>
        <end position="793"/>
    </location>
</feature>
<sequence>MNSPRNVEIHEFSTGIHVQRRVNGWVSLGFTGQYMNATINPIPQVVERSIANQEFALTEGSSTEKPAIIGRIVGSGDDIWSVMAVVTRGQDEVGRSAAFYRYFLCQGDNNLRFILTWWEQDQKPTFNPLDFEGSPFLFMGESGQPHLTKEDESLPFEQDQAIVLPAENQSDLFTLNTLAIIKFNKSKKVLPVAWAFNVEALEKPERFQVIQPASQRACDGLKRAIANAAQVVSAINVDEAALKSAIRSLINSSTVKPEAVQEIVKGLETKEIESDYWESLFNAQGAEKAIKQKIYSSQMVRLMTLRAMVIPESLPQFLTWLNIQAGKKPDENQTVSLELQKAIRGLALFPKEQLTKGIRYLLLNLFNKNISVDSLSWLLMIEGSAWVYAQKEFIADIRDDLQLICNYFSGPRTLDKTSSYPYFVSQNDFQFYHVQPPIKKDSWQNNFKCQKEIWTTLINSWQGIKGGYYKGEEYQPFAELFERLKQYDLAAYFYQVSDGIVNKDLYYEVANQQYRHSRSPVVFGLEIEPKKNLIDHVLDFITQEYIVPIQVVIPLSLFILVSGWFIGTKTWESQTSATEIEKSLCSKTFQDDKNKDIKNCQVIVLDPGYSFNEIKQLIPAVVDDVVNEKTTQDPTSNNVDNNGKQISRRMGEKKTEEDTREEDVEQKLKGILPGGVELQYRDLKPGKEPTELKTQKEWITAIYNYQIKKGLKYQKIAVNANENNQCNLPILFGKCLWSSGQDDRHKDVVDVKNSELYSKLKADILAAMKPPEKSPTPKKSPQPGNIKSANPKN</sequence>
<dbReference type="EMBL" id="PGEM01000025">
    <property type="protein sequence ID" value="PPJ64618.1"/>
    <property type="molecule type" value="Genomic_DNA"/>
</dbReference>
<dbReference type="Proteomes" id="UP000239589">
    <property type="component" value="Unassembled WGS sequence"/>
</dbReference>
<evidence type="ECO:0000256" key="1">
    <source>
        <dbReference type="SAM" id="MobiDB-lite"/>
    </source>
</evidence>